<dbReference type="InterPro" id="IPR027417">
    <property type="entry name" value="P-loop_NTPase"/>
</dbReference>
<keyword evidence="2" id="KW-0479">Metal-binding</keyword>
<keyword evidence="6" id="KW-0411">Iron-sulfur</keyword>
<evidence type="ECO:0000256" key="1">
    <source>
        <dbReference type="ARBA" id="ARBA00022485"/>
    </source>
</evidence>
<dbReference type="PANTHER" id="PTHR23264">
    <property type="entry name" value="NUCLEOTIDE-BINDING PROTEIN NBP35 YEAST -RELATED"/>
    <property type="match status" value="1"/>
</dbReference>
<dbReference type="EMBL" id="JARAKH010006391">
    <property type="protein sequence ID" value="KAK8371943.1"/>
    <property type="molecule type" value="Genomic_DNA"/>
</dbReference>
<dbReference type="GO" id="GO:0140663">
    <property type="term" value="F:ATP-dependent FeS chaperone activity"/>
    <property type="evidence" value="ECO:0007669"/>
    <property type="project" value="InterPro"/>
</dbReference>
<sequence>MRDMERKFKRDIEDILGTFAKNPVDLMYGSLAVESSVLLECGREIRVDKCNSKKDTLIRIVSVVQSSGHPSYGNIAPPLSPWQVGFLDIDICGPSQPQVLGTAEEKVHSSGVGWSPVTKTAVFPATTGMSQLAEDTEMPLLGQLPLDPRVAQACDEGTNIPTQEPDAAVTQAYKDIANTKQAACLQKFALCDAALSPQPGTAYSGTSQHPTAGLFTEEIAGTFEVVFIPDRVQTPDSMK</sequence>
<evidence type="ECO:0000256" key="3">
    <source>
        <dbReference type="ARBA" id="ARBA00022741"/>
    </source>
</evidence>
<evidence type="ECO:0000313" key="8">
    <source>
        <dbReference type="Proteomes" id="UP001487740"/>
    </source>
</evidence>
<dbReference type="GO" id="GO:0005829">
    <property type="term" value="C:cytosol"/>
    <property type="evidence" value="ECO:0007669"/>
    <property type="project" value="TreeGrafter"/>
</dbReference>
<dbReference type="Proteomes" id="UP001487740">
    <property type="component" value="Unassembled WGS sequence"/>
</dbReference>
<dbReference type="AlphaFoldDB" id="A0AAW0S9Z3"/>
<dbReference type="GO" id="GO:0051539">
    <property type="term" value="F:4 iron, 4 sulfur cluster binding"/>
    <property type="evidence" value="ECO:0007669"/>
    <property type="project" value="UniProtKB-KW"/>
</dbReference>
<keyword evidence="8" id="KW-1185">Reference proteome</keyword>
<dbReference type="Gene3D" id="3.40.50.300">
    <property type="entry name" value="P-loop containing nucleotide triphosphate hydrolases"/>
    <property type="match status" value="1"/>
</dbReference>
<name>A0AAW0S9Z3_SCYPA</name>
<dbReference type="InterPro" id="IPR033756">
    <property type="entry name" value="YlxH/NBP35"/>
</dbReference>
<evidence type="ECO:0000313" key="7">
    <source>
        <dbReference type="EMBL" id="KAK8371943.1"/>
    </source>
</evidence>
<dbReference type="GO" id="GO:0016226">
    <property type="term" value="P:iron-sulfur cluster assembly"/>
    <property type="evidence" value="ECO:0007669"/>
    <property type="project" value="InterPro"/>
</dbReference>
<keyword evidence="5" id="KW-0408">Iron</keyword>
<reference evidence="7 8" key="1">
    <citation type="submission" date="2023-03" db="EMBL/GenBank/DDBJ databases">
        <title>High-quality genome of Scylla paramamosain provides insights in environmental adaptation.</title>
        <authorList>
            <person name="Zhang L."/>
        </authorList>
    </citation>
    <scope>NUCLEOTIDE SEQUENCE [LARGE SCALE GENOMIC DNA]</scope>
    <source>
        <strain evidence="7">LZ_2023a</strain>
        <tissue evidence="7">Muscle</tissue>
    </source>
</reference>
<evidence type="ECO:0000256" key="5">
    <source>
        <dbReference type="ARBA" id="ARBA00023004"/>
    </source>
</evidence>
<keyword evidence="3" id="KW-0547">Nucleotide-binding</keyword>
<dbReference type="InterPro" id="IPR019591">
    <property type="entry name" value="Mrp/NBP35_ATP-bd"/>
</dbReference>
<keyword evidence="1" id="KW-0004">4Fe-4S</keyword>
<evidence type="ECO:0000256" key="4">
    <source>
        <dbReference type="ARBA" id="ARBA00022840"/>
    </source>
</evidence>
<evidence type="ECO:0000256" key="2">
    <source>
        <dbReference type="ARBA" id="ARBA00022723"/>
    </source>
</evidence>
<organism evidence="7 8">
    <name type="scientific">Scylla paramamosain</name>
    <name type="common">Mud crab</name>
    <dbReference type="NCBI Taxonomy" id="85552"/>
    <lineage>
        <taxon>Eukaryota</taxon>
        <taxon>Metazoa</taxon>
        <taxon>Ecdysozoa</taxon>
        <taxon>Arthropoda</taxon>
        <taxon>Crustacea</taxon>
        <taxon>Multicrustacea</taxon>
        <taxon>Malacostraca</taxon>
        <taxon>Eumalacostraca</taxon>
        <taxon>Eucarida</taxon>
        <taxon>Decapoda</taxon>
        <taxon>Pleocyemata</taxon>
        <taxon>Brachyura</taxon>
        <taxon>Eubrachyura</taxon>
        <taxon>Portunoidea</taxon>
        <taxon>Portunidae</taxon>
        <taxon>Portuninae</taxon>
        <taxon>Scylla</taxon>
    </lineage>
</organism>
<proteinExistence type="predicted"/>
<gene>
    <name evidence="7" type="ORF">O3P69_016286</name>
</gene>
<keyword evidence="4" id="KW-0067">ATP-binding</keyword>
<comment type="caution">
    <text evidence="7">The sequence shown here is derived from an EMBL/GenBank/DDBJ whole genome shotgun (WGS) entry which is preliminary data.</text>
</comment>
<evidence type="ECO:0000256" key="6">
    <source>
        <dbReference type="ARBA" id="ARBA00023014"/>
    </source>
</evidence>
<dbReference type="GO" id="GO:0046872">
    <property type="term" value="F:metal ion binding"/>
    <property type="evidence" value="ECO:0007669"/>
    <property type="project" value="UniProtKB-KW"/>
</dbReference>
<dbReference type="PANTHER" id="PTHR23264:SF35">
    <property type="entry name" value="CYTOSOLIC FE-S CLUSTER ASSEMBLY FACTOR NUBP1"/>
    <property type="match status" value="1"/>
</dbReference>
<dbReference type="Pfam" id="PF10609">
    <property type="entry name" value="ParA"/>
    <property type="match status" value="1"/>
</dbReference>
<protein>
    <submittedName>
        <fullName evidence="7">Uncharacterized protein</fullName>
    </submittedName>
</protein>
<dbReference type="GO" id="GO:0005524">
    <property type="term" value="F:ATP binding"/>
    <property type="evidence" value="ECO:0007669"/>
    <property type="project" value="UniProtKB-KW"/>
</dbReference>
<accession>A0AAW0S9Z3</accession>